<protein>
    <submittedName>
        <fullName evidence="3">Uncharacterized protein LOC104785054</fullName>
    </submittedName>
</protein>
<evidence type="ECO:0000256" key="1">
    <source>
        <dbReference type="SAM" id="MobiDB-lite"/>
    </source>
</evidence>
<evidence type="ECO:0000313" key="3">
    <source>
        <dbReference type="RefSeq" id="XP_010508518.1"/>
    </source>
</evidence>
<keyword evidence="2" id="KW-1185">Reference proteome</keyword>
<reference evidence="2" key="1">
    <citation type="journal article" date="2014" name="Nat. Commun.">
        <title>The emerging biofuel crop Camelina sativa retains a highly undifferentiated hexaploid genome structure.</title>
        <authorList>
            <person name="Kagale S."/>
            <person name="Koh C."/>
            <person name="Nixon J."/>
            <person name="Bollina V."/>
            <person name="Clarke W.E."/>
            <person name="Tuteja R."/>
            <person name="Spillane C."/>
            <person name="Robinson S.J."/>
            <person name="Links M.G."/>
            <person name="Clarke C."/>
            <person name="Higgins E.E."/>
            <person name="Huebert T."/>
            <person name="Sharpe A.G."/>
            <person name="Parkin I.A."/>
        </authorList>
    </citation>
    <scope>NUCLEOTIDE SEQUENCE [LARGE SCALE GENOMIC DNA]</scope>
    <source>
        <strain evidence="2">cv. DH55</strain>
    </source>
</reference>
<gene>
    <name evidence="3" type="primary">LOC104785054</name>
</gene>
<proteinExistence type="predicted"/>
<name>A0ABM0Z009_CAMSA</name>
<dbReference type="Proteomes" id="UP000694864">
    <property type="component" value="Chromosome 1"/>
</dbReference>
<feature type="compositionally biased region" description="Basic and acidic residues" evidence="1">
    <location>
        <begin position="97"/>
        <end position="106"/>
    </location>
</feature>
<feature type="region of interest" description="Disordered" evidence="1">
    <location>
        <begin position="84"/>
        <end position="106"/>
    </location>
</feature>
<organism evidence="2 3">
    <name type="scientific">Camelina sativa</name>
    <name type="common">False flax</name>
    <name type="synonym">Myagrum sativum</name>
    <dbReference type="NCBI Taxonomy" id="90675"/>
    <lineage>
        <taxon>Eukaryota</taxon>
        <taxon>Viridiplantae</taxon>
        <taxon>Streptophyta</taxon>
        <taxon>Embryophyta</taxon>
        <taxon>Tracheophyta</taxon>
        <taxon>Spermatophyta</taxon>
        <taxon>Magnoliopsida</taxon>
        <taxon>eudicotyledons</taxon>
        <taxon>Gunneridae</taxon>
        <taxon>Pentapetalae</taxon>
        <taxon>rosids</taxon>
        <taxon>malvids</taxon>
        <taxon>Brassicales</taxon>
        <taxon>Brassicaceae</taxon>
        <taxon>Camelineae</taxon>
        <taxon>Camelina</taxon>
    </lineage>
</organism>
<evidence type="ECO:0000313" key="2">
    <source>
        <dbReference type="Proteomes" id="UP000694864"/>
    </source>
</evidence>
<dbReference type="RefSeq" id="XP_010508518.1">
    <property type="nucleotide sequence ID" value="XM_010510216.1"/>
</dbReference>
<accession>A0ABM0Z009</accession>
<dbReference type="GeneID" id="104785054"/>
<reference evidence="3" key="2">
    <citation type="submission" date="2025-08" db="UniProtKB">
        <authorList>
            <consortium name="RefSeq"/>
        </authorList>
    </citation>
    <scope>IDENTIFICATION</scope>
    <source>
        <tissue evidence="3">Leaf</tissue>
    </source>
</reference>
<sequence>MRPGGRPKALASGCLAMEPASSRLAPAIVGVAPHTPKAWGESRLGTGRQTYPLSPHLASRHLKHRQKTTCASRWAVSRNSTKSYRHEGVLRRSGRQCRREKADSNQ</sequence>